<dbReference type="SUPFAM" id="SSF56281">
    <property type="entry name" value="Metallo-hydrolase/oxidoreductase"/>
    <property type="match status" value="1"/>
</dbReference>
<dbReference type="InterPro" id="IPR036388">
    <property type="entry name" value="WH-like_DNA-bd_sf"/>
</dbReference>
<dbReference type="InterPro" id="IPR001279">
    <property type="entry name" value="Metallo-B-lactamas"/>
</dbReference>
<dbReference type="Pfam" id="PF17778">
    <property type="entry name" value="WHD_BLACT"/>
    <property type="match status" value="1"/>
</dbReference>
<comment type="caution">
    <text evidence="2">The sequence shown here is derived from an EMBL/GenBank/DDBJ whole genome shotgun (WGS) entry which is preliminary data.</text>
</comment>
<evidence type="ECO:0000259" key="1">
    <source>
        <dbReference type="SMART" id="SM00849"/>
    </source>
</evidence>
<name>A0A932FXH3_UNCTE</name>
<dbReference type="PANTHER" id="PTHR23131">
    <property type="entry name" value="ENDORIBONUCLEASE LACTB2"/>
    <property type="match status" value="1"/>
</dbReference>
<dbReference type="Pfam" id="PF00753">
    <property type="entry name" value="Lactamase_B"/>
    <property type="match status" value="1"/>
</dbReference>
<dbReference type="CDD" id="cd16278">
    <property type="entry name" value="metallo-hydrolase-like_MBL-fold"/>
    <property type="match status" value="1"/>
</dbReference>
<organism evidence="2 3">
    <name type="scientific">Tectimicrobiota bacterium</name>
    <dbReference type="NCBI Taxonomy" id="2528274"/>
    <lineage>
        <taxon>Bacteria</taxon>
        <taxon>Pseudomonadati</taxon>
        <taxon>Nitrospinota/Tectimicrobiota group</taxon>
        <taxon>Candidatus Tectimicrobiota</taxon>
    </lineage>
</organism>
<dbReference type="SMART" id="SM00849">
    <property type="entry name" value="Lactamase_B"/>
    <property type="match status" value="1"/>
</dbReference>
<protein>
    <submittedName>
        <fullName evidence="2">MBL fold metallo-hydrolase</fullName>
    </submittedName>
</protein>
<dbReference type="EMBL" id="JACPRF010000035">
    <property type="protein sequence ID" value="MBI2875489.1"/>
    <property type="molecule type" value="Genomic_DNA"/>
</dbReference>
<dbReference type="InterPro" id="IPR041516">
    <property type="entry name" value="LACTB2_WH"/>
</dbReference>
<dbReference type="Gene3D" id="3.60.15.10">
    <property type="entry name" value="Ribonuclease Z/Hydroxyacylglutathione hydrolase-like"/>
    <property type="match status" value="1"/>
</dbReference>
<sequence length="296" mass="33259">MRVTPRVALVSVQSHTFQPLYTTTNIYLIGGEKEVVMFDGGYAHEEAVQQVARELQELGSPKVRELIISHSHHDHWEGAGAIQKMTGARILAHRLDIPAIEEGLKGPPKDHPEGLSPDVYPFKIDGTLGDGERVQVAGCELEVIHTPGHSPGHLCLYLKEEGILFTGDHIVGISTVTVAPPHGDMIDYLNSLQKLLRYPAERLFPAHGPIMENAHDKIREYYAHRLERERQIVRVLQEGGEKTPRQLMMKIYAVELDERFYEVAEKQILGHLGKLEKEGRVASCPGEGEERRYTMT</sequence>
<feature type="domain" description="Metallo-beta-lactamase" evidence="1">
    <location>
        <begin position="23"/>
        <end position="207"/>
    </location>
</feature>
<dbReference type="Gene3D" id="1.10.10.10">
    <property type="entry name" value="Winged helix-like DNA-binding domain superfamily/Winged helix DNA-binding domain"/>
    <property type="match status" value="1"/>
</dbReference>
<evidence type="ECO:0000313" key="3">
    <source>
        <dbReference type="Proteomes" id="UP000769766"/>
    </source>
</evidence>
<gene>
    <name evidence="2" type="ORF">HYY20_01250</name>
</gene>
<dbReference type="PANTHER" id="PTHR23131:SF0">
    <property type="entry name" value="ENDORIBONUCLEASE LACTB2"/>
    <property type="match status" value="1"/>
</dbReference>
<dbReference type="InterPro" id="IPR050662">
    <property type="entry name" value="Sec-metab_biosynth-thioest"/>
</dbReference>
<reference evidence="2" key="1">
    <citation type="submission" date="2020-07" db="EMBL/GenBank/DDBJ databases">
        <title>Huge and variable diversity of episymbiotic CPR bacteria and DPANN archaea in groundwater ecosystems.</title>
        <authorList>
            <person name="He C.Y."/>
            <person name="Keren R."/>
            <person name="Whittaker M."/>
            <person name="Farag I.F."/>
            <person name="Doudna J."/>
            <person name="Cate J.H.D."/>
            <person name="Banfield J.F."/>
        </authorList>
    </citation>
    <scope>NUCLEOTIDE SEQUENCE</scope>
    <source>
        <strain evidence="2">NC_groundwater_672_Ag_B-0.1um_62_36</strain>
    </source>
</reference>
<accession>A0A932FXH3</accession>
<dbReference type="AlphaFoldDB" id="A0A932FXH3"/>
<proteinExistence type="predicted"/>
<dbReference type="Proteomes" id="UP000769766">
    <property type="component" value="Unassembled WGS sequence"/>
</dbReference>
<evidence type="ECO:0000313" key="2">
    <source>
        <dbReference type="EMBL" id="MBI2875489.1"/>
    </source>
</evidence>
<dbReference type="InterPro" id="IPR036866">
    <property type="entry name" value="RibonucZ/Hydroxyglut_hydro"/>
</dbReference>